<dbReference type="AlphaFoldDB" id="A0A6C0IHR8"/>
<sequence>MDLQNIITYIKENIDLGSKNIIYLGVGTAASFREEDGGALSQKNYQQYPPFLQHLQNAIPNSCLSIILIDPNQEDPPYMVKDKGLVYNNDVNNIYTSPNLTLYTWRENVHTEPYRNKLGIDITPHLKDLNQYAMENGILFIYHDFTGRENRILAEYFDEDVKDHLDHIIYGLGLREDFGCYFDLTDPCSYHPFHVNSSGHIKLFNVYYYCVNEKLAQLQTDIERKYNNNDKDIFNAHMEKMLFIVKHEVNNVTLQALRVVFRLITGEEIKDFDKDAANFIFLNNNEKKSKCLRLIQEKNYTDLYDFLLTEFGKKLDIVAIYKGLDITGREILEFITLGDDPFAWYNNVKLFL</sequence>
<proteinExistence type="predicted"/>
<name>A0A6C0IHR8_9ZZZZ</name>
<organism evidence="1">
    <name type="scientific">viral metagenome</name>
    <dbReference type="NCBI Taxonomy" id="1070528"/>
    <lineage>
        <taxon>unclassified sequences</taxon>
        <taxon>metagenomes</taxon>
        <taxon>organismal metagenomes</taxon>
    </lineage>
</organism>
<protein>
    <submittedName>
        <fullName evidence="1">Uncharacterized protein</fullName>
    </submittedName>
</protein>
<reference evidence="1" key="1">
    <citation type="journal article" date="2020" name="Nature">
        <title>Giant virus diversity and host interactions through global metagenomics.</title>
        <authorList>
            <person name="Schulz F."/>
            <person name="Roux S."/>
            <person name="Paez-Espino D."/>
            <person name="Jungbluth S."/>
            <person name="Walsh D.A."/>
            <person name="Denef V.J."/>
            <person name="McMahon K.D."/>
            <person name="Konstantinidis K.T."/>
            <person name="Eloe-Fadrosh E.A."/>
            <person name="Kyrpides N.C."/>
            <person name="Woyke T."/>
        </authorList>
    </citation>
    <scope>NUCLEOTIDE SEQUENCE</scope>
    <source>
        <strain evidence="1">GVMAG-M-3300023184-89</strain>
    </source>
</reference>
<dbReference type="EMBL" id="MN740194">
    <property type="protein sequence ID" value="QHT92748.1"/>
    <property type="molecule type" value="Genomic_DNA"/>
</dbReference>
<accession>A0A6C0IHR8</accession>
<evidence type="ECO:0000313" key="1">
    <source>
        <dbReference type="EMBL" id="QHT92748.1"/>
    </source>
</evidence>